<keyword evidence="2" id="KW-1185">Reference proteome</keyword>
<evidence type="ECO:0000313" key="2">
    <source>
        <dbReference type="Proteomes" id="UP000308671"/>
    </source>
</evidence>
<comment type="caution">
    <text evidence="1">The sequence shown here is derived from an EMBL/GenBank/DDBJ whole genome shotgun (WGS) entry which is preliminary data.</text>
</comment>
<proteinExistence type="predicted"/>
<name>A0A4S8QH69_9HELO</name>
<dbReference type="EMBL" id="PQXL01000751">
    <property type="protein sequence ID" value="THV44033.1"/>
    <property type="molecule type" value="Genomic_DNA"/>
</dbReference>
<organism evidence="1 2">
    <name type="scientific">Botrytis galanthina</name>
    <dbReference type="NCBI Taxonomy" id="278940"/>
    <lineage>
        <taxon>Eukaryota</taxon>
        <taxon>Fungi</taxon>
        <taxon>Dikarya</taxon>
        <taxon>Ascomycota</taxon>
        <taxon>Pezizomycotina</taxon>
        <taxon>Leotiomycetes</taxon>
        <taxon>Helotiales</taxon>
        <taxon>Sclerotiniaceae</taxon>
        <taxon>Botrytis</taxon>
    </lineage>
</organism>
<reference evidence="1 2" key="1">
    <citation type="submission" date="2017-12" db="EMBL/GenBank/DDBJ databases">
        <title>Comparative genomics of Botrytis spp.</title>
        <authorList>
            <person name="Valero-Jimenez C.A."/>
            <person name="Tapia P."/>
            <person name="Veloso J."/>
            <person name="Silva-Moreno E."/>
            <person name="Staats M."/>
            <person name="Valdes J.H."/>
            <person name="Van Kan J.A.L."/>
        </authorList>
    </citation>
    <scope>NUCLEOTIDE SEQUENCE [LARGE SCALE GENOMIC DNA]</scope>
    <source>
        <strain evidence="1 2">MUCL435</strain>
    </source>
</reference>
<dbReference type="OrthoDB" id="2947043at2759"/>
<evidence type="ECO:0008006" key="3">
    <source>
        <dbReference type="Google" id="ProtNLM"/>
    </source>
</evidence>
<gene>
    <name evidence="1" type="ORF">BGAL_0756g00050</name>
</gene>
<dbReference type="AlphaFoldDB" id="A0A4S8QH69"/>
<dbReference type="Proteomes" id="UP000308671">
    <property type="component" value="Unassembled WGS sequence"/>
</dbReference>
<sequence>MAEYTSTIEGFQRAMEQSLIGPPAEAKTYAEATAIPTFYHVMNGQKSDVENWVKGIEMWRGKIRRERKIELWKANSDGRSDQFLRDGDNLAAHMTGTIKVDGEDTEFESFMFGKVDKQSGKLAWLQERSIWGPQGGAPEHGVN</sequence>
<protein>
    <recommendedName>
        <fullName evidence="3">DUF4440 domain-containing protein</fullName>
    </recommendedName>
</protein>
<evidence type="ECO:0000313" key="1">
    <source>
        <dbReference type="EMBL" id="THV44033.1"/>
    </source>
</evidence>
<accession>A0A4S8QH69</accession>